<dbReference type="InterPro" id="IPR010730">
    <property type="entry name" value="HET"/>
</dbReference>
<evidence type="ECO:0000313" key="2">
    <source>
        <dbReference type="EMBL" id="KAL2065792.1"/>
    </source>
</evidence>
<dbReference type="Pfam" id="PF26639">
    <property type="entry name" value="Het-6_barrel"/>
    <property type="match status" value="1"/>
</dbReference>
<dbReference type="Proteomes" id="UP001595075">
    <property type="component" value="Unassembled WGS sequence"/>
</dbReference>
<organism evidence="2 3">
    <name type="scientific">Oculimacula yallundae</name>
    <dbReference type="NCBI Taxonomy" id="86028"/>
    <lineage>
        <taxon>Eukaryota</taxon>
        <taxon>Fungi</taxon>
        <taxon>Dikarya</taxon>
        <taxon>Ascomycota</taxon>
        <taxon>Pezizomycotina</taxon>
        <taxon>Leotiomycetes</taxon>
        <taxon>Helotiales</taxon>
        <taxon>Ploettnerulaceae</taxon>
        <taxon>Oculimacula</taxon>
    </lineage>
</organism>
<protein>
    <recommendedName>
        <fullName evidence="1">Heterokaryon incompatibility domain-containing protein</fullName>
    </recommendedName>
</protein>
<dbReference type="InterPro" id="IPR052895">
    <property type="entry name" value="HetReg/Transcr_Mod"/>
</dbReference>
<dbReference type="PANTHER" id="PTHR24148">
    <property type="entry name" value="ANKYRIN REPEAT DOMAIN-CONTAINING PROTEIN 39 HOMOLOG-RELATED"/>
    <property type="match status" value="1"/>
</dbReference>
<dbReference type="Pfam" id="PF06985">
    <property type="entry name" value="HET"/>
    <property type="match status" value="1"/>
</dbReference>
<sequence length="623" mass="69910">MASNLPGEIYTYTPLDPTKQEIRLITLHPNASLDAPVTITLSSTSLLTNPSYEAISYVWGDPHITAPIALDGFSVEVTTNLETALRYMRLDSEIRILWVDAICINQKDDLEKNHQVGMMGDIYRSCTKCLAWLGEDVEGDGKETFEMLKVLAAGIDFPFSDPFLDCKNLLEHPRTRFICLYNVMQRAYWRRLWILQETVLPARAEYWCGRSIIDRNVWIGAKRPLAHLGEFRRGKSCGTCDDATYKFIHEPASMLTGKSSTSTYQPSGIPSILYNTRHSLCENPLDKVFAVLALMRPADRSRFIVDYKNTSLNRLSADVINVEATQYGTLSMLGLIDVLILEGKPKCPSWWPFPQWNTNPRLAFQYNSESSQEHKLRQDIIFKACGSSEALLDLGSVEEGVLGVLSILVDTIESTQTWKDLENQLLSVPSMEQAGRRIDLHGEQEFTRGLQNDLKHAQSVKQGRLLPALYVGGGTIGNAWWRALVSDSITTENMSFKRAQESEEKMFWNVWTKLYSIPADGQPAVSEKGPEDRLMSALGRSTYRSIITTQKVYFGTAPISARPGDEVHIIGGSNWPLLLRKVSEATATSPATYLCLGKCYLHGIMDGEVAENFVDRATRINLV</sequence>
<accession>A0ABR4C8E3</accession>
<proteinExistence type="predicted"/>
<dbReference type="EMBL" id="JAZHXI010000012">
    <property type="protein sequence ID" value="KAL2065792.1"/>
    <property type="molecule type" value="Genomic_DNA"/>
</dbReference>
<dbReference type="PANTHER" id="PTHR24148:SF64">
    <property type="entry name" value="HETEROKARYON INCOMPATIBILITY DOMAIN-CONTAINING PROTEIN"/>
    <property type="match status" value="1"/>
</dbReference>
<name>A0ABR4C8E3_9HELO</name>
<reference evidence="2 3" key="1">
    <citation type="journal article" date="2024" name="Commun. Biol.">
        <title>Comparative genomic analysis of thermophilic fungi reveals convergent evolutionary adaptations and gene losses.</title>
        <authorList>
            <person name="Steindorff A.S."/>
            <person name="Aguilar-Pontes M.V."/>
            <person name="Robinson A.J."/>
            <person name="Andreopoulos B."/>
            <person name="LaButti K."/>
            <person name="Kuo A."/>
            <person name="Mondo S."/>
            <person name="Riley R."/>
            <person name="Otillar R."/>
            <person name="Haridas S."/>
            <person name="Lipzen A."/>
            <person name="Grimwood J."/>
            <person name="Schmutz J."/>
            <person name="Clum A."/>
            <person name="Reid I.D."/>
            <person name="Moisan M.C."/>
            <person name="Butler G."/>
            <person name="Nguyen T.T.M."/>
            <person name="Dewar K."/>
            <person name="Conant G."/>
            <person name="Drula E."/>
            <person name="Henrissat B."/>
            <person name="Hansel C."/>
            <person name="Singer S."/>
            <person name="Hutchinson M.I."/>
            <person name="de Vries R.P."/>
            <person name="Natvig D.O."/>
            <person name="Powell A.J."/>
            <person name="Tsang A."/>
            <person name="Grigoriev I.V."/>
        </authorList>
    </citation>
    <scope>NUCLEOTIDE SEQUENCE [LARGE SCALE GENOMIC DNA]</scope>
    <source>
        <strain evidence="2 3">CBS 494.80</strain>
    </source>
</reference>
<keyword evidence="3" id="KW-1185">Reference proteome</keyword>
<evidence type="ECO:0000259" key="1">
    <source>
        <dbReference type="Pfam" id="PF06985"/>
    </source>
</evidence>
<evidence type="ECO:0000313" key="3">
    <source>
        <dbReference type="Proteomes" id="UP001595075"/>
    </source>
</evidence>
<feature type="domain" description="Heterokaryon incompatibility" evidence="1">
    <location>
        <begin position="52"/>
        <end position="197"/>
    </location>
</feature>
<comment type="caution">
    <text evidence="2">The sequence shown here is derived from an EMBL/GenBank/DDBJ whole genome shotgun (WGS) entry which is preliminary data.</text>
</comment>
<gene>
    <name evidence="2" type="ORF">VTL71DRAFT_3462</name>
</gene>